<dbReference type="Proteomes" id="UP000799438">
    <property type="component" value="Unassembled WGS sequence"/>
</dbReference>
<gene>
    <name evidence="2" type="ORF">K452DRAFT_339938</name>
</gene>
<sequence length="126" mass="13711">MATSTVLAAATFVFVSSCDLCYKVCVRTGRKAAGLEEYGASKTILERKLDVSHVGHTVAKGGYVLANYGKVAADELEKGVDDGGVMENALIVKSGRQRMLEPSCFQMGQLSWPWRWSCWANAGESW</sequence>
<organism evidence="2 3">
    <name type="scientific">Aplosporella prunicola CBS 121167</name>
    <dbReference type="NCBI Taxonomy" id="1176127"/>
    <lineage>
        <taxon>Eukaryota</taxon>
        <taxon>Fungi</taxon>
        <taxon>Dikarya</taxon>
        <taxon>Ascomycota</taxon>
        <taxon>Pezizomycotina</taxon>
        <taxon>Dothideomycetes</taxon>
        <taxon>Dothideomycetes incertae sedis</taxon>
        <taxon>Botryosphaeriales</taxon>
        <taxon>Aplosporellaceae</taxon>
        <taxon>Aplosporella</taxon>
    </lineage>
</organism>
<dbReference type="GeneID" id="54302833"/>
<evidence type="ECO:0000256" key="1">
    <source>
        <dbReference type="SAM" id="SignalP"/>
    </source>
</evidence>
<accession>A0A6A6B318</accession>
<feature type="chain" id="PRO_5025474665" evidence="1">
    <location>
        <begin position="18"/>
        <end position="126"/>
    </location>
</feature>
<reference evidence="2" key="1">
    <citation type="journal article" date="2020" name="Stud. Mycol.">
        <title>101 Dothideomycetes genomes: a test case for predicting lifestyles and emergence of pathogens.</title>
        <authorList>
            <person name="Haridas S."/>
            <person name="Albert R."/>
            <person name="Binder M."/>
            <person name="Bloem J."/>
            <person name="Labutti K."/>
            <person name="Salamov A."/>
            <person name="Andreopoulos B."/>
            <person name="Baker S."/>
            <person name="Barry K."/>
            <person name="Bills G."/>
            <person name="Bluhm B."/>
            <person name="Cannon C."/>
            <person name="Castanera R."/>
            <person name="Culley D."/>
            <person name="Daum C."/>
            <person name="Ezra D."/>
            <person name="Gonzalez J."/>
            <person name="Henrissat B."/>
            <person name="Kuo A."/>
            <person name="Liang C."/>
            <person name="Lipzen A."/>
            <person name="Lutzoni F."/>
            <person name="Magnuson J."/>
            <person name="Mondo S."/>
            <person name="Nolan M."/>
            <person name="Ohm R."/>
            <person name="Pangilinan J."/>
            <person name="Park H.-J."/>
            <person name="Ramirez L."/>
            <person name="Alfaro M."/>
            <person name="Sun H."/>
            <person name="Tritt A."/>
            <person name="Yoshinaga Y."/>
            <person name="Zwiers L.-H."/>
            <person name="Turgeon B."/>
            <person name="Goodwin S."/>
            <person name="Spatafora J."/>
            <person name="Crous P."/>
            <person name="Grigoriev I."/>
        </authorList>
    </citation>
    <scope>NUCLEOTIDE SEQUENCE</scope>
    <source>
        <strain evidence="2">CBS 121167</strain>
    </source>
</reference>
<proteinExistence type="predicted"/>
<protein>
    <submittedName>
        <fullName evidence="2">Uncharacterized protein</fullName>
    </submittedName>
</protein>
<evidence type="ECO:0000313" key="2">
    <source>
        <dbReference type="EMBL" id="KAF2137773.1"/>
    </source>
</evidence>
<dbReference type="AlphaFoldDB" id="A0A6A6B318"/>
<keyword evidence="3" id="KW-1185">Reference proteome</keyword>
<evidence type="ECO:0000313" key="3">
    <source>
        <dbReference type="Proteomes" id="UP000799438"/>
    </source>
</evidence>
<dbReference type="EMBL" id="ML995500">
    <property type="protein sequence ID" value="KAF2137773.1"/>
    <property type="molecule type" value="Genomic_DNA"/>
</dbReference>
<name>A0A6A6B318_9PEZI</name>
<dbReference type="RefSeq" id="XP_033393488.1">
    <property type="nucleotide sequence ID" value="XM_033545328.1"/>
</dbReference>
<feature type="signal peptide" evidence="1">
    <location>
        <begin position="1"/>
        <end position="17"/>
    </location>
</feature>
<keyword evidence="1" id="KW-0732">Signal</keyword>